<organism evidence="7 8">
    <name type="scientific">Saccharopolyspora spinosa</name>
    <dbReference type="NCBI Taxonomy" id="60894"/>
    <lineage>
        <taxon>Bacteria</taxon>
        <taxon>Bacillati</taxon>
        <taxon>Actinomycetota</taxon>
        <taxon>Actinomycetes</taxon>
        <taxon>Pseudonocardiales</taxon>
        <taxon>Pseudonocardiaceae</taxon>
        <taxon>Saccharopolyspora</taxon>
    </lineage>
</organism>
<feature type="transmembrane region" description="Helical" evidence="6">
    <location>
        <begin position="372"/>
        <end position="391"/>
    </location>
</feature>
<reference evidence="7" key="1">
    <citation type="submission" date="2017-12" db="EMBL/GenBank/DDBJ databases">
        <title>Sequencing the genomes of 1000 Actinobacteria strains.</title>
        <authorList>
            <person name="Klenk H.-P."/>
        </authorList>
    </citation>
    <scope>NUCLEOTIDE SEQUENCE [LARGE SCALE GENOMIC DNA]</scope>
    <source>
        <strain evidence="7">DSM 44228</strain>
    </source>
</reference>
<feature type="transmembrane region" description="Helical" evidence="6">
    <location>
        <begin position="215"/>
        <end position="233"/>
    </location>
</feature>
<evidence type="ECO:0000256" key="5">
    <source>
        <dbReference type="ARBA" id="ARBA00023136"/>
    </source>
</evidence>
<feature type="transmembrane region" description="Helical" evidence="6">
    <location>
        <begin position="109"/>
        <end position="137"/>
    </location>
</feature>
<evidence type="ECO:0000256" key="3">
    <source>
        <dbReference type="ARBA" id="ARBA00022692"/>
    </source>
</evidence>
<keyword evidence="3 6" id="KW-0812">Transmembrane</keyword>
<feature type="transmembrane region" description="Helical" evidence="6">
    <location>
        <begin position="525"/>
        <end position="542"/>
    </location>
</feature>
<keyword evidence="2" id="KW-1003">Cell membrane</keyword>
<feature type="transmembrane region" description="Helical" evidence="6">
    <location>
        <begin position="157"/>
        <end position="176"/>
    </location>
</feature>
<dbReference type="Pfam" id="PF09678">
    <property type="entry name" value="Caa3_CtaG"/>
    <property type="match status" value="1"/>
</dbReference>
<feature type="transmembrane region" description="Helical" evidence="6">
    <location>
        <begin position="603"/>
        <end position="624"/>
    </location>
</feature>
<feature type="transmembrane region" description="Helical" evidence="6">
    <location>
        <begin position="67"/>
        <end position="89"/>
    </location>
</feature>
<dbReference type="GO" id="GO:0005886">
    <property type="term" value="C:plasma membrane"/>
    <property type="evidence" value="ECO:0007669"/>
    <property type="project" value="UniProtKB-SubCell"/>
</dbReference>
<gene>
    <name evidence="7" type="ORF">A8926_4254</name>
</gene>
<evidence type="ECO:0000313" key="7">
    <source>
        <dbReference type="EMBL" id="PKW16425.1"/>
    </source>
</evidence>
<evidence type="ECO:0000256" key="4">
    <source>
        <dbReference type="ARBA" id="ARBA00022989"/>
    </source>
</evidence>
<dbReference type="Proteomes" id="UP000233786">
    <property type="component" value="Unassembled WGS sequence"/>
</dbReference>
<feature type="transmembrane region" description="Helical" evidence="6">
    <location>
        <begin position="284"/>
        <end position="303"/>
    </location>
</feature>
<dbReference type="EMBL" id="PJNB01000001">
    <property type="protein sequence ID" value="PKW16425.1"/>
    <property type="molecule type" value="Genomic_DNA"/>
</dbReference>
<feature type="transmembrane region" description="Helical" evidence="6">
    <location>
        <begin position="486"/>
        <end position="505"/>
    </location>
</feature>
<accession>A0A2N3Y0I9</accession>
<comment type="subcellular location">
    <subcellularLocation>
        <location evidence="1">Cell membrane</location>
        <topology evidence="1">Multi-pass membrane protein</topology>
    </subcellularLocation>
</comment>
<sequence>MRCLTLRNPGRARSDTWEVKTPRFRAVVVSAVVAGLALLLLVVATAGDVYAPLGNSDPGALTTYGFAVVRFVADAAAAGCFGGLVFATFVAPGRRTGALSAEAYAASRFAAGCAACWLAAALVAVPFSAAAASGLPVSRVLRPEVFLPILNATEEPKAWLCVAVAAATATALACPAMAWRTAVAAAVAAGVGLLPLVSVGRVSVGAGHDLATNAMFWHVPAASAWLGALVSLLARLRRGPAVEELILRRYHRLSLTCFVVTALSGAVAGFVLTRPDGLVSRYGLVLAVETALLFAAGFGIAAWRRRRCGVRLVVAELVLLALGTGGSAALTVLVPPAFVNHPATVHEILLGYSLDAPQSFARLVGDWRPDLLFAPLALIAVTAYLFGARRLRRRGDQWPPGRVVAWLGGWVIVVVVTSSGLGVYSPGTFSLHMVTHMALNMFAPVLLVLGGPVTLALRALPAGAPGDVPGAREWVASLLHAPVTRFFAHPAVAAILFAGSFYALYFSGLFGQAMLYHWAHQLMKVHFLVTGYLFAWVVVGADRTPRQLPHLARLGMLFAVMPFHAFFGVILMSKQTVIAYTYYHYLALPWAGDLLADQRLGGGIAWASGEIPMVVMVVALLVQWARDDERTARRADRHGDSEIEAYNAMLAELGSRRG</sequence>
<comment type="caution">
    <text evidence="7">The sequence shown here is derived from an EMBL/GenBank/DDBJ whole genome shotgun (WGS) entry which is preliminary data.</text>
</comment>
<keyword evidence="5 6" id="KW-0472">Membrane</keyword>
<name>A0A2N3Y0I9_SACSN</name>
<evidence type="ECO:0000256" key="6">
    <source>
        <dbReference type="SAM" id="Phobius"/>
    </source>
</evidence>
<dbReference type="STRING" id="994479.GCA_000194155_07201"/>
<evidence type="ECO:0000313" key="8">
    <source>
        <dbReference type="Proteomes" id="UP000233786"/>
    </source>
</evidence>
<keyword evidence="4 6" id="KW-1133">Transmembrane helix</keyword>
<feature type="transmembrane region" description="Helical" evidence="6">
    <location>
        <begin position="310"/>
        <end position="334"/>
    </location>
</feature>
<evidence type="ECO:0000256" key="1">
    <source>
        <dbReference type="ARBA" id="ARBA00004651"/>
    </source>
</evidence>
<proteinExistence type="predicted"/>
<feature type="transmembrane region" description="Helical" evidence="6">
    <location>
        <begin position="183"/>
        <end position="203"/>
    </location>
</feature>
<feature type="transmembrane region" description="Helical" evidence="6">
    <location>
        <begin position="403"/>
        <end position="425"/>
    </location>
</feature>
<evidence type="ECO:0000256" key="2">
    <source>
        <dbReference type="ARBA" id="ARBA00022475"/>
    </source>
</evidence>
<protein>
    <submittedName>
        <fullName evidence="7">Copper resistance protein D</fullName>
    </submittedName>
</protein>
<feature type="transmembrane region" description="Helical" evidence="6">
    <location>
        <begin position="437"/>
        <end position="457"/>
    </location>
</feature>
<feature type="transmembrane region" description="Helical" evidence="6">
    <location>
        <begin position="253"/>
        <end position="272"/>
    </location>
</feature>
<feature type="transmembrane region" description="Helical" evidence="6">
    <location>
        <begin position="26"/>
        <end position="47"/>
    </location>
</feature>
<dbReference type="AlphaFoldDB" id="A0A2N3Y0I9"/>
<feature type="transmembrane region" description="Helical" evidence="6">
    <location>
        <begin position="554"/>
        <end position="583"/>
    </location>
</feature>
<dbReference type="InterPro" id="IPR019108">
    <property type="entry name" value="Caa3_assmbl_CtaG-rel"/>
</dbReference>
<keyword evidence="8" id="KW-1185">Reference proteome</keyword>